<comment type="function">
    <text evidence="4">Catalyzes the interconversion of L-alanine and D-alanine. May also act on other amino acids.</text>
</comment>
<dbReference type="EC" id="5.1.1.1" evidence="4"/>
<evidence type="ECO:0000256" key="6">
    <source>
        <dbReference type="PIRSR" id="PIRSR600821-52"/>
    </source>
</evidence>
<accession>A0A9D1YMZ0</accession>
<feature type="modified residue" description="N6-(pyridoxal phosphate)lysine" evidence="4 5">
    <location>
        <position position="41"/>
    </location>
</feature>
<sequence>MRNEMKYERIWAEVDLDAIRQNAESLLKRVSPGAKLIAVVKMDGYGHGAVPIAHELEDRKDVYGFAVATVEEALILRGSGIRKPVLVLGYTFPDTYEKLAREEIRPAVFREDMLPALSEAAAVSGRPFPVHIKVDTGMNRIGIRPDDAGLAFVKKCMETPGLEIEGIFTHFARADEADKTSANAQLSAFLAFCGRVEKELGLRIPLRHCANSAGIVEMPQAGLDAVRAGIILYGLWPSDEVRRDIVSLKPALSLYSRIIFIKEVKAGEQISYGGTFTARENMRVATIPAGYGDGYPRSLSGKGYVLISGKRAPILGRVCMDQFMVDVTQIEEARENDLVTLIGTDGEESVSMELLGELSGRFNYELACCLNRRVPRVYKKDGKTVYTRDNFRDFS</sequence>
<dbReference type="SUPFAM" id="SSF50621">
    <property type="entry name" value="Alanine racemase C-terminal domain-like"/>
    <property type="match status" value="1"/>
</dbReference>
<dbReference type="PRINTS" id="PR00992">
    <property type="entry name" value="ALARACEMASE"/>
</dbReference>
<keyword evidence="3 4" id="KW-0413">Isomerase</keyword>
<feature type="active site" description="Proton acceptor; specific for D-alanine" evidence="4">
    <location>
        <position position="41"/>
    </location>
</feature>
<comment type="catalytic activity">
    <reaction evidence="4">
        <text>L-alanine = D-alanine</text>
        <dbReference type="Rhea" id="RHEA:20249"/>
        <dbReference type="ChEBI" id="CHEBI:57416"/>
        <dbReference type="ChEBI" id="CHEBI:57972"/>
        <dbReference type="EC" id="5.1.1.1"/>
    </reaction>
</comment>
<dbReference type="EMBL" id="DXDD01000001">
    <property type="protein sequence ID" value="HIY59061.1"/>
    <property type="molecule type" value="Genomic_DNA"/>
</dbReference>
<comment type="pathway">
    <text evidence="4">Amino-acid biosynthesis; D-alanine biosynthesis; D-alanine from L-alanine: step 1/1.</text>
</comment>
<comment type="cofactor">
    <cofactor evidence="1 4 5">
        <name>pyridoxal 5'-phosphate</name>
        <dbReference type="ChEBI" id="CHEBI:597326"/>
    </cofactor>
</comment>
<dbReference type="InterPro" id="IPR009006">
    <property type="entry name" value="Ala_racemase/Decarboxylase_C"/>
</dbReference>
<dbReference type="GO" id="GO:0030632">
    <property type="term" value="P:D-alanine biosynthetic process"/>
    <property type="evidence" value="ECO:0007669"/>
    <property type="project" value="UniProtKB-UniRule"/>
</dbReference>
<keyword evidence="2 4" id="KW-0663">Pyridoxal phosphate</keyword>
<dbReference type="InterPro" id="IPR029066">
    <property type="entry name" value="PLP-binding_barrel"/>
</dbReference>
<comment type="similarity">
    <text evidence="4">Belongs to the alanine racemase family.</text>
</comment>
<dbReference type="FunFam" id="3.20.20.10:FF:000002">
    <property type="entry name" value="Alanine racemase"/>
    <property type="match status" value="1"/>
</dbReference>
<evidence type="ECO:0000256" key="5">
    <source>
        <dbReference type="PIRSR" id="PIRSR600821-50"/>
    </source>
</evidence>
<feature type="active site" description="Proton acceptor; specific for L-alanine" evidence="4">
    <location>
        <position position="272"/>
    </location>
</feature>
<dbReference type="NCBIfam" id="TIGR00492">
    <property type="entry name" value="alr"/>
    <property type="match status" value="1"/>
</dbReference>
<dbReference type="PANTHER" id="PTHR30511">
    <property type="entry name" value="ALANINE RACEMASE"/>
    <property type="match status" value="1"/>
</dbReference>
<dbReference type="CDD" id="cd00430">
    <property type="entry name" value="PLPDE_III_AR"/>
    <property type="match status" value="1"/>
</dbReference>
<dbReference type="Pfam" id="PF00842">
    <property type="entry name" value="Ala_racemase_C"/>
    <property type="match status" value="1"/>
</dbReference>
<dbReference type="SMART" id="SM01005">
    <property type="entry name" value="Ala_racemase_C"/>
    <property type="match status" value="1"/>
</dbReference>
<proteinExistence type="inferred from homology"/>
<dbReference type="InterPro" id="IPR011079">
    <property type="entry name" value="Ala_racemase_C"/>
</dbReference>
<evidence type="ECO:0000256" key="4">
    <source>
        <dbReference type="HAMAP-Rule" id="MF_01201"/>
    </source>
</evidence>
<organism evidence="8 9">
    <name type="scientific">Candidatus Eisenbergiella pullistercoris</name>
    <dbReference type="NCBI Taxonomy" id="2838555"/>
    <lineage>
        <taxon>Bacteria</taxon>
        <taxon>Bacillati</taxon>
        <taxon>Bacillota</taxon>
        <taxon>Clostridia</taxon>
        <taxon>Lachnospirales</taxon>
        <taxon>Lachnospiraceae</taxon>
        <taxon>Eisenbergiella</taxon>
    </lineage>
</organism>
<evidence type="ECO:0000313" key="9">
    <source>
        <dbReference type="Proteomes" id="UP000824007"/>
    </source>
</evidence>
<gene>
    <name evidence="8" type="primary">alr</name>
    <name evidence="8" type="ORF">H9831_00030</name>
</gene>
<reference evidence="8" key="1">
    <citation type="journal article" date="2021" name="PeerJ">
        <title>Extensive microbial diversity within the chicken gut microbiome revealed by metagenomics and culture.</title>
        <authorList>
            <person name="Gilroy R."/>
            <person name="Ravi A."/>
            <person name="Getino M."/>
            <person name="Pursley I."/>
            <person name="Horton D.L."/>
            <person name="Alikhan N.F."/>
            <person name="Baker D."/>
            <person name="Gharbi K."/>
            <person name="Hall N."/>
            <person name="Watson M."/>
            <person name="Adriaenssens E.M."/>
            <person name="Foster-Nyarko E."/>
            <person name="Jarju S."/>
            <person name="Secka A."/>
            <person name="Antonio M."/>
            <person name="Oren A."/>
            <person name="Chaudhuri R.R."/>
            <person name="La Ragione R."/>
            <person name="Hildebrand F."/>
            <person name="Pallen M.J."/>
        </authorList>
    </citation>
    <scope>NUCLEOTIDE SEQUENCE</scope>
    <source>
        <strain evidence="8">ChiSxjej3B15-24422</strain>
    </source>
</reference>
<dbReference type="InterPro" id="IPR001608">
    <property type="entry name" value="Ala_racemase_N"/>
</dbReference>
<dbReference type="InterPro" id="IPR000821">
    <property type="entry name" value="Ala_racemase"/>
</dbReference>
<feature type="binding site" evidence="4 6">
    <location>
        <position position="320"/>
    </location>
    <ligand>
        <name>substrate</name>
    </ligand>
</feature>
<dbReference type="Gene3D" id="3.20.20.10">
    <property type="entry name" value="Alanine racemase"/>
    <property type="match status" value="1"/>
</dbReference>
<dbReference type="HAMAP" id="MF_01201">
    <property type="entry name" value="Ala_racemase"/>
    <property type="match status" value="1"/>
</dbReference>
<dbReference type="Gene3D" id="2.40.37.10">
    <property type="entry name" value="Lyase, Ornithine Decarboxylase, Chain A, domain 1"/>
    <property type="match status" value="1"/>
</dbReference>
<feature type="domain" description="Alanine racemase C-terminal" evidence="7">
    <location>
        <begin position="251"/>
        <end position="379"/>
    </location>
</feature>
<comment type="caution">
    <text evidence="8">The sequence shown here is derived from an EMBL/GenBank/DDBJ whole genome shotgun (WGS) entry which is preliminary data.</text>
</comment>
<evidence type="ECO:0000313" key="8">
    <source>
        <dbReference type="EMBL" id="HIY59061.1"/>
    </source>
</evidence>
<name>A0A9D1YMZ0_9FIRM</name>
<dbReference type="GO" id="GO:0030170">
    <property type="term" value="F:pyridoxal phosphate binding"/>
    <property type="evidence" value="ECO:0007669"/>
    <property type="project" value="UniProtKB-UniRule"/>
</dbReference>
<evidence type="ECO:0000259" key="7">
    <source>
        <dbReference type="SMART" id="SM01005"/>
    </source>
</evidence>
<dbReference type="Proteomes" id="UP000824007">
    <property type="component" value="Unassembled WGS sequence"/>
</dbReference>
<dbReference type="SUPFAM" id="SSF51419">
    <property type="entry name" value="PLP-binding barrel"/>
    <property type="match status" value="1"/>
</dbReference>
<dbReference type="GO" id="GO:0005829">
    <property type="term" value="C:cytosol"/>
    <property type="evidence" value="ECO:0007669"/>
    <property type="project" value="TreeGrafter"/>
</dbReference>
<evidence type="ECO:0000256" key="3">
    <source>
        <dbReference type="ARBA" id="ARBA00023235"/>
    </source>
</evidence>
<evidence type="ECO:0000256" key="2">
    <source>
        <dbReference type="ARBA" id="ARBA00022898"/>
    </source>
</evidence>
<dbReference type="AlphaFoldDB" id="A0A9D1YMZ0"/>
<evidence type="ECO:0000256" key="1">
    <source>
        <dbReference type="ARBA" id="ARBA00001933"/>
    </source>
</evidence>
<dbReference type="GO" id="GO:0008784">
    <property type="term" value="F:alanine racemase activity"/>
    <property type="evidence" value="ECO:0007669"/>
    <property type="project" value="UniProtKB-UniRule"/>
</dbReference>
<reference evidence="8" key="2">
    <citation type="submission" date="2021-04" db="EMBL/GenBank/DDBJ databases">
        <authorList>
            <person name="Gilroy R."/>
        </authorList>
    </citation>
    <scope>NUCLEOTIDE SEQUENCE</scope>
    <source>
        <strain evidence="8">ChiSxjej3B15-24422</strain>
    </source>
</reference>
<dbReference type="PANTHER" id="PTHR30511:SF0">
    <property type="entry name" value="ALANINE RACEMASE, CATABOLIC-RELATED"/>
    <property type="match status" value="1"/>
</dbReference>
<dbReference type="Pfam" id="PF01168">
    <property type="entry name" value="Ala_racemase_N"/>
    <property type="match status" value="1"/>
</dbReference>
<protein>
    <recommendedName>
        <fullName evidence="4">Alanine racemase</fullName>
        <ecNumber evidence="4">5.1.1.1</ecNumber>
    </recommendedName>
</protein>
<feature type="binding site" evidence="4 6">
    <location>
        <position position="140"/>
    </location>
    <ligand>
        <name>substrate</name>
    </ligand>
</feature>